<evidence type="ECO:0000313" key="2">
    <source>
        <dbReference type="EMBL" id="TGK06544.1"/>
    </source>
</evidence>
<proteinExistence type="predicted"/>
<dbReference type="AlphaFoldDB" id="A0A4R9G536"/>
<gene>
    <name evidence="2" type="ORF">EHO60_16100</name>
</gene>
<reference evidence="2" key="1">
    <citation type="journal article" date="2019" name="PLoS Negl. Trop. Dis.">
        <title>Revisiting the worldwide diversity of Leptospira species in the environment.</title>
        <authorList>
            <person name="Vincent A.T."/>
            <person name="Schiettekatte O."/>
            <person name="Bourhy P."/>
            <person name="Veyrier F.J."/>
            <person name="Picardeau M."/>
        </authorList>
    </citation>
    <scope>NUCLEOTIDE SEQUENCE [LARGE SCALE GENOMIC DNA]</scope>
    <source>
        <strain evidence="2">SSW15</strain>
    </source>
</reference>
<evidence type="ECO:0000259" key="1">
    <source>
        <dbReference type="Pfam" id="PF13784"/>
    </source>
</evidence>
<comment type="caution">
    <text evidence="2">The sequence shown here is derived from an EMBL/GenBank/DDBJ whole genome shotgun (WGS) entry which is preliminary data.</text>
</comment>
<dbReference type="EMBL" id="RQET01000013">
    <property type="protein sequence ID" value="TGK06544.1"/>
    <property type="molecule type" value="Genomic_DNA"/>
</dbReference>
<accession>A0A4R9G536</accession>
<organism evidence="2 3">
    <name type="scientific">Leptospira fletcheri</name>
    <dbReference type="NCBI Taxonomy" id="2484981"/>
    <lineage>
        <taxon>Bacteria</taxon>
        <taxon>Pseudomonadati</taxon>
        <taxon>Spirochaetota</taxon>
        <taxon>Spirochaetia</taxon>
        <taxon>Leptospirales</taxon>
        <taxon>Leptospiraceae</taxon>
        <taxon>Leptospira</taxon>
    </lineage>
</organism>
<protein>
    <recommendedName>
        <fullName evidence="1">Fic/DOC N-terminal domain-containing protein</fullName>
    </recommendedName>
</protein>
<dbReference type="Pfam" id="PF13784">
    <property type="entry name" value="Fic_N"/>
    <property type="match status" value="1"/>
</dbReference>
<sequence>MYESLVHKPFSPISLSSLPPEIEFSVPEIYSVLPEFRAALGELKGYAELLPNRLLLLSPVIIKESLASSEIESIHTTLEDVLQQTLFPEAEQRLEDKEVIRYRHAILWGTKLCGRLRFLGELYKVSSKD</sequence>
<name>A0A4R9G536_9LEPT</name>
<dbReference type="InterPro" id="IPR025758">
    <property type="entry name" value="Fic/DOC_N"/>
</dbReference>
<evidence type="ECO:0000313" key="3">
    <source>
        <dbReference type="Proteomes" id="UP000298458"/>
    </source>
</evidence>
<keyword evidence="3" id="KW-1185">Reference proteome</keyword>
<feature type="domain" description="Fic/DOC N-terminal" evidence="1">
    <location>
        <begin position="37"/>
        <end position="110"/>
    </location>
</feature>
<dbReference type="Proteomes" id="UP000298458">
    <property type="component" value="Unassembled WGS sequence"/>
</dbReference>